<keyword evidence="2" id="KW-0614">Plasmid</keyword>
<feature type="transmembrane region" description="Helical" evidence="1">
    <location>
        <begin position="81"/>
        <end position="100"/>
    </location>
</feature>
<feature type="transmembrane region" description="Helical" evidence="1">
    <location>
        <begin position="112"/>
        <end position="129"/>
    </location>
</feature>
<geneLocation type="plasmid" evidence="2 3">
    <name>unnamed2</name>
</geneLocation>
<evidence type="ECO:0000313" key="2">
    <source>
        <dbReference type="EMBL" id="QER90590.1"/>
    </source>
</evidence>
<keyword evidence="1" id="KW-0472">Membrane</keyword>
<dbReference type="EMBL" id="CP043961">
    <property type="protein sequence ID" value="QER90590.1"/>
    <property type="molecule type" value="Genomic_DNA"/>
</dbReference>
<feature type="transmembrane region" description="Helical" evidence="1">
    <location>
        <begin position="50"/>
        <end position="69"/>
    </location>
</feature>
<reference evidence="2 3" key="1">
    <citation type="submission" date="2019-09" db="EMBL/GenBank/DDBJ databases">
        <title>Draft genome sequence of the Ebosin-producing strain Streptomyces sp. 139.</title>
        <authorList>
            <person name="Ai L."/>
            <person name="Geng M."/>
            <person name="Ma M."/>
            <person name="Bai L."/>
        </authorList>
    </citation>
    <scope>NUCLEOTIDE SEQUENCE [LARGE SCALE GENOMIC DNA]</scope>
    <source>
        <strain evidence="2 3">139</strain>
        <plasmid evidence="2 3">unnamed2</plasmid>
    </source>
</reference>
<feature type="transmembrane region" description="Helical" evidence="1">
    <location>
        <begin position="135"/>
        <end position="153"/>
    </location>
</feature>
<dbReference type="RefSeq" id="WP_150157861.1">
    <property type="nucleotide sequence ID" value="NZ_CP043961.1"/>
</dbReference>
<organism evidence="2 3">
    <name type="scientific">Streptomyces tendae</name>
    <dbReference type="NCBI Taxonomy" id="1932"/>
    <lineage>
        <taxon>Bacteria</taxon>
        <taxon>Bacillati</taxon>
        <taxon>Actinomycetota</taxon>
        <taxon>Actinomycetes</taxon>
        <taxon>Kitasatosporales</taxon>
        <taxon>Streptomycetaceae</taxon>
        <taxon>Streptomyces</taxon>
    </lineage>
</organism>
<name>A0ABX6A0X5_STRTE</name>
<gene>
    <name evidence="2" type="ORF">F3L20_33760</name>
</gene>
<keyword evidence="3" id="KW-1185">Reference proteome</keyword>
<accession>A0ABX6A0X5</accession>
<protein>
    <submittedName>
        <fullName evidence="2">Uncharacterized protein</fullName>
    </submittedName>
</protein>
<evidence type="ECO:0000313" key="3">
    <source>
        <dbReference type="Proteomes" id="UP000324308"/>
    </source>
</evidence>
<keyword evidence="1" id="KW-1133">Transmembrane helix</keyword>
<sequence length="239" mass="25815">MTEQQQSPAPFDPALYLIEQAHRKQVPATFRPAPQLPPRQSAGRWLWEHFGRLAPGLTTTAMSALAWSWNGQIPDGSTRPLWITGALAALAGCAGCIAAAKPHGDNETVRMSFSAAAVLAVSGVTAWTPDWQLAALLWAGATAAVYAVCAPMWRKDRTEARAQAHELVMEETKGVNEARVKAIEVSGAVAQAQWEYRQEQAKVEAIVAAAHARQQRTIQPGEELDVQALLKAAHVAELN</sequence>
<proteinExistence type="predicted"/>
<dbReference type="Proteomes" id="UP000324308">
    <property type="component" value="Plasmid unnamed2"/>
</dbReference>
<keyword evidence="1" id="KW-0812">Transmembrane</keyword>
<evidence type="ECO:0000256" key="1">
    <source>
        <dbReference type="SAM" id="Phobius"/>
    </source>
</evidence>